<dbReference type="Proteomes" id="UP001497535">
    <property type="component" value="Unassembled WGS sequence"/>
</dbReference>
<name>A0ACB0Z802_MELEN</name>
<sequence>MFPAPNSDQHTSTQEDDDPIVQNIPRTITQLEQYVAQVHSRLCHLNDIIIPQSELTTDFALPRADIEAERNRLRSNDPSVIRQLAESYLMRYKELERRNKQQAHRLDALETRVTTAETMADEAIRTLRQFVDAERRRTSNLKSANARVDSLTLDLSRSRSQCEQQEQTIARLGEQITSLNQGSASLNQHVNKLQSDKNILALERDRLLHDQDTLSAQLAERDEIIESFREKERQMSADLRERKALIESLEEDRDQRNQELVKAQREFEKFLEEKDADNKKLLVRIN</sequence>
<evidence type="ECO:0000313" key="2">
    <source>
        <dbReference type="Proteomes" id="UP001497535"/>
    </source>
</evidence>
<organism evidence="1 2">
    <name type="scientific">Meloidogyne enterolobii</name>
    <name type="common">Root-knot nematode worm</name>
    <name type="synonym">Meloidogyne mayaguensis</name>
    <dbReference type="NCBI Taxonomy" id="390850"/>
    <lineage>
        <taxon>Eukaryota</taxon>
        <taxon>Metazoa</taxon>
        <taxon>Ecdysozoa</taxon>
        <taxon>Nematoda</taxon>
        <taxon>Chromadorea</taxon>
        <taxon>Rhabditida</taxon>
        <taxon>Tylenchina</taxon>
        <taxon>Tylenchomorpha</taxon>
        <taxon>Tylenchoidea</taxon>
        <taxon>Meloidogynidae</taxon>
        <taxon>Meloidogyninae</taxon>
        <taxon>Meloidogyne</taxon>
    </lineage>
</organism>
<keyword evidence="2" id="KW-1185">Reference proteome</keyword>
<gene>
    <name evidence="1" type="ORF">MENTE1834_LOCUS21899</name>
</gene>
<proteinExistence type="predicted"/>
<dbReference type="EMBL" id="CAVMJV010000027">
    <property type="protein sequence ID" value="CAK5075122.1"/>
    <property type="molecule type" value="Genomic_DNA"/>
</dbReference>
<evidence type="ECO:0000313" key="1">
    <source>
        <dbReference type="EMBL" id="CAK5075122.1"/>
    </source>
</evidence>
<comment type="caution">
    <text evidence="1">The sequence shown here is derived from an EMBL/GenBank/DDBJ whole genome shotgun (WGS) entry which is preliminary data.</text>
</comment>
<accession>A0ACB0Z802</accession>
<reference evidence="1" key="1">
    <citation type="submission" date="2023-11" db="EMBL/GenBank/DDBJ databases">
        <authorList>
            <person name="Poullet M."/>
        </authorList>
    </citation>
    <scope>NUCLEOTIDE SEQUENCE</scope>
    <source>
        <strain evidence="1">E1834</strain>
    </source>
</reference>
<protein>
    <submittedName>
        <fullName evidence="1">Uncharacterized protein</fullName>
    </submittedName>
</protein>